<dbReference type="EMBL" id="VSSQ01007584">
    <property type="protein sequence ID" value="MPM36359.1"/>
    <property type="molecule type" value="Genomic_DNA"/>
</dbReference>
<dbReference type="AlphaFoldDB" id="A0A644Z6W4"/>
<organism evidence="1">
    <name type="scientific">bioreactor metagenome</name>
    <dbReference type="NCBI Taxonomy" id="1076179"/>
    <lineage>
        <taxon>unclassified sequences</taxon>
        <taxon>metagenomes</taxon>
        <taxon>ecological metagenomes</taxon>
    </lineage>
</organism>
<evidence type="ECO:0000313" key="1">
    <source>
        <dbReference type="EMBL" id="MPM36359.1"/>
    </source>
</evidence>
<name>A0A644Z6W4_9ZZZZ</name>
<proteinExistence type="predicted"/>
<accession>A0A644Z6W4</accession>
<sequence length="59" mass="6937">MKGEDRGVMLYSFYLFNAKSILVKDWQCRMTLGNQEDRYEMLTILEQAITELSNTNNGR</sequence>
<gene>
    <name evidence="1" type="ORF">SDC9_82955</name>
</gene>
<reference evidence="1" key="1">
    <citation type="submission" date="2019-08" db="EMBL/GenBank/DDBJ databases">
        <authorList>
            <person name="Kucharzyk K."/>
            <person name="Murdoch R.W."/>
            <person name="Higgins S."/>
            <person name="Loffler F."/>
        </authorList>
    </citation>
    <scope>NUCLEOTIDE SEQUENCE</scope>
</reference>
<comment type="caution">
    <text evidence="1">The sequence shown here is derived from an EMBL/GenBank/DDBJ whole genome shotgun (WGS) entry which is preliminary data.</text>
</comment>
<protein>
    <submittedName>
        <fullName evidence="1">Uncharacterized protein</fullName>
    </submittedName>
</protein>